<dbReference type="AlphaFoldDB" id="A0A5N0EQB5"/>
<gene>
    <name evidence="1" type="ORF">F3087_04775</name>
</gene>
<dbReference type="OrthoDB" id="4523516at2"/>
<protein>
    <submittedName>
        <fullName evidence="1">Uncharacterized protein</fullName>
    </submittedName>
</protein>
<comment type="caution">
    <text evidence="1">The sequence shown here is derived from an EMBL/GenBank/DDBJ whole genome shotgun (WGS) entry which is preliminary data.</text>
</comment>
<sequence>MVDNGAFAAAPAANGHPPSSGMGVVAANLGCRHIHVHQEGGGMRSESEIAVYEALKPDYRRIVDTVDLFPRGIQARLIAKMTHPRSWEIDKYDIDSQYVKAVRAKLARLESKGFVTIERTAEYGNIYRPVNSQLDMATWTLDQGREYYAERHARRIGADQLAVAAYSMVLGVWRNTIVEDAHASSGLGRISDGEMFAANVAIFRMMCDFLGAADRTYAAWHRLSREVIRPDRIAAGSRTVADLLGEYYEEWARDAASAVMYYAELTECDDHDMEWFIAVKSCFGSVQGNWFGMPDWPRVVDAFVGKGFSGLRPLEEYDESEIERSPRLVERARTPRVLPIPAEELSAGLLDGPDRMDPEVLGWCIGDGIGFIRGGRE</sequence>
<proteinExistence type="predicted"/>
<accession>A0A5N0EQB5</accession>
<evidence type="ECO:0000313" key="1">
    <source>
        <dbReference type="EMBL" id="KAA8890584.1"/>
    </source>
</evidence>
<dbReference type="EMBL" id="VXLC01000001">
    <property type="protein sequence ID" value="KAA8890584.1"/>
    <property type="molecule type" value="Genomic_DNA"/>
</dbReference>
<reference evidence="1 2" key="1">
    <citation type="submission" date="2019-09" db="EMBL/GenBank/DDBJ databases">
        <authorList>
            <person name="Wang X."/>
        </authorList>
    </citation>
    <scope>NUCLEOTIDE SEQUENCE [LARGE SCALE GENOMIC DNA]</scope>
    <source>
        <strain evidence="1 2">CICC 11023</strain>
    </source>
</reference>
<dbReference type="RefSeq" id="WP_150400491.1">
    <property type="nucleotide sequence ID" value="NZ_VXLC01000001.1"/>
</dbReference>
<name>A0A5N0EQB5_9NOCA</name>
<evidence type="ECO:0000313" key="2">
    <source>
        <dbReference type="Proteomes" id="UP000323876"/>
    </source>
</evidence>
<organism evidence="1 2">
    <name type="scientific">Nocardia colli</name>
    <dbReference type="NCBI Taxonomy" id="2545717"/>
    <lineage>
        <taxon>Bacteria</taxon>
        <taxon>Bacillati</taxon>
        <taxon>Actinomycetota</taxon>
        <taxon>Actinomycetes</taxon>
        <taxon>Mycobacteriales</taxon>
        <taxon>Nocardiaceae</taxon>
        <taxon>Nocardia</taxon>
    </lineage>
</organism>
<keyword evidence="2" id="KW-1185">Reference proteome</keyword>
<dbReference type="Proteomes" id="UP000323876">
    <property type="component" value="Unassembled WGS sequence"/>
</dbReference>